<dbReference type="EMBL" id="LAZR01019264">
    <property type="protein sequence ID" value="KKL93173.1"/>
    <property type="molecule type" value="Genomic_DNA"/>
</dbReference>
<dbReference type="AlphaFoldDB" id="A0A0F9G3A6"/>
<comment type="caution">
    <text evidence="1">The sequence shown here is derived from an EMBL/GenBank/DDBJ whole genome shotgun (WGS) entry which is preliminary data.</text>
</comment>
<name>A0A0F9G3A6_9ZZZZ</name>
<accession>A0A0F9G3A6</accession>
<reference evidence="1" key="1">
    <citation type="journal article" date="2015" name="Nature">
        <title>Complex archaea that bridge the gap between prokaryotes and eukaryotes.</title>
        <authorList>
            <person name="Spang A."/>
            <person name="Saw J.H."/>
            <person name="Jorgensen S.L."/>
            <person name="Zaremba-Niedzwiedzka K."/>
            <person name="Martijn J."/>
            <person name="Lind A.E."/>
            <person name="van Eijk R."/>
            <person name="Schleper C."/>
            <person name="Guy L."/>
            <person name="Ettema T.J."/>
        </authorList>
    </citation>
    <scope>NUCLEOTIDE SEQUENCE</scope>
</reference>
<gene>
    <name evidence="1" type="ORF">LCGC14_1877390</name>
</gene>
<evidence type="ECO:0000313" key="1">
    <source>
        <dbReference type="EMBL" id="KKL93173.1"/>
    </source>
</evidence>
<proteinExistence type="predicted"/>
<protein>
    <submittedName>
        <fullName evidence="1">Uncharacterized protein</fullName>
    </submittedName>
</protein>
<feature type="non-terminal residue" evidence="1">
    <location>
        <position position="58"/>
    </location>
</feature>
<sequence>MKTIDISKVPENPDVFSDLASRQSAAEEMEISSEVSHIEDHIGFSVIVVEMSHGTWIT</sequence>
<organism evidence="1">
    <name type="scientific">marine sediment metagenome</name>
    <dbReference type="NCBI Taxonomy" id="412755"/>
    <lineage>
        <taxon>unclassified sequences</taxon>
        <taxon>metagenomes</taxon>
        <taxon>ecological metagenomes</taxon>
    </lineage>
</organism>